<reference evidence="1 2" key="1">
    <citation type="journal article" date="2011" name="J. Bacteriol.">
        <title>Genome sequence of 'Pedosphaera parvula' Ellin514, an aerobic Verrucomicrobial isolate from pasture soil.</title>
        <authorList>
            <person name="Kant R."/>
            <person name="van Passel M.W."/>
            <person name="Sangwan P."/>
            <person name="Palva A."/>
            <person name="Lucas S."/>
            <person name="Copeland A."/>
            <person name="Lapidus A."/>
            <person name="Glavina Del Rio T."/>
            <person name="Dalin E."/>
            <person name="Tice H."/>
            <person name="Bruce D."/>
            <person name="Goodwin L."/>
            <person name="Pitluck S."/>
            <person name="Chertkov O."/>
            <person name="Larimer F.W."/>
            <person name="Land M.L."/>
            <person name="Hauser L."/>
            <person name="Brettin T.S."/>
            <person name="Detter J.C."/>
            <person name="Han S."/>
            <person name="de Vos W.M."/>
            <person name="Janssen P.H."/>
            <person name="Smidt H."/>
        </authorList>
    </citation>
    <scope>NUCLEOTIDE SEQUENCE [LARGE SCALE GENOMIC DNA]</scope>
    <source>
        <strain evidence="1 2">Ellin514</strain>
    </source>
</reference>
<dbReference type="AlphaFoldDB" id="B9XPY1"/>
<dbReference type="Gene3D" id="3.40.1410.10">
    <property type="entry name" value="Chorismate lyase-like"/>
    <property type="match status" value="1"/>
</dbReference>
<dbReference type="OrthoDB" id="187898at2"/>
<dbReference type="RefSeq" id="WP_007417867.1">
    <property type="nucleotide sequence ID" value="NZ_ABOX02000050.1"/>
</dbReference>
<dbReference type="EMBL" id="ABOX02000050">
    <property type="protein sequence ID" value="EEF58078.1"/>
    <property type="molecule type" value="Genomic_DNA"/>
</dbReference>
<comment type="caution">
    <text evidence="1">The sequence shown here is derived from an EMBL/GenBank/DDBJ whole genome shotgun (WGS) entry which is preliminary data.</text>
</comment>
<sequence>MSEKAFTLAGTAQALGSSLVHPLDEFYAQAGQPLPPLNQVQGSKVPEPYKTLLVHQNDMTPTLEKFYNSKIHIQVIGRRRKEDAYFREVLLLLDRDEKAVEFGAIKIHLDLFPKPAQDAILEERLPLGRILADHKISHTSRPSAFLRVASDPLINNVLKTSGALVLFGRRNTLFDPKNRPLAEIVEILPAAN</sequence>
<organism evidence="1 2">
    <name type="scientific">Pedosphaera parvula (strain Ellin514)</name>
    <dbReference type="NCBI Taxonomy" id="320771"/>
    <lineage>
        <taxon>Bacteria</taxon>
        <taxon>Pseudomonadati</taxon>
        <taxon>Verrucomicrobiota</taxon>
        <taxon>Pedosphaerae</taxon>
        <taxon>Pedosphaerales</taxon>
        <taxon>Pedosphaeraceae</taxon>
        <taxon>Pedosphaera</taxon>
    </lineage>
</organism>
<dbReference type="InterPro" id="IPR028978">
    <property type="entry name" value="Chorismate_lyase_/UTRA_dom_sf"/>
</dbReference>
<evidence type="ECO:0000313" key="2">
    <source>
        <dbReference type="Proteomes" id="UP000003688"/>
    </source>
</evidence>
<gene>
    <name evidence="1" type="ORF">Cflav_PD1317</name>
</gene>
<protein>
    <submittedName>
        <fullName evidence="1">Uncharacterized protein</fullName>
    </submittedName>
</protein>
<dbReference type="STRING" id="320771.Cflav_PD1317"/>
<keyword evidence="2" id="KW-1185">Reference proteome</keyword>
<name>B9XPY1_PEDPL</name>
<proteinExistence type="predicted"/>
<evidence type="ECO:0000313" key="1">
    <source>
        <dbReference type="EMBL" id="EEF58078.1"/>
    </source>
</evidence>
<accession>B9XPY1</accession>
<dbReference type="SUPFAM" id="SSF64288">
    <property type="entry name" value="Chorismate lyase-like"/>
    <property type="match status" value="1"/>
</dbReference>
<dbReference type="Proteomes" id="UP000003688">
    <property type="component" value="Unassembled WGS sequence"/>
</dbReference>